<dbReference type="Pfam" id="PF10782">
    <property type="entry name" value="zf-C2HCIx2C"/>
    <property type="match status" value="1"/>
</dbReference>
<organism evidence="1 2">
    <name type="scientific">Jeotgalibacillus campisalis</name>
    <dbReference type="NCBI Taxonomy" id="220754"/>
    <lineage>
        <taxon>Bacteria</taxon>
        <taxon>Bacillati</taxon>
        <taxon>Bacillota</taxon>
        <taxon>Bacilli</taxon>
        <taxon>Bacillales</taxon>
        <taxon>Caryophanaceae</taxon>
        <taxon>Jeotgalibacillus</taxon>
    </lineage>
</organism>
<gene>
    <name evidence="1" type="ORF">KR50_21730</name>
</gene>
<dbReference type="InterPro" id="IPR019718">
    <property type="entry name" value="DUF2602"/>
</dbReference>
<comment type="caution">
    <text evidence="1">The sequence shown here is derived from an EMBL/GenBank/DDBJ whole genome shotgun (WGS) entry which is preliminary data.</text>
</comment>
<protein>
    <recommendedName>
        <fullName evidence="3">Zinc-finger domain-containing protein</fullName>
    </recommendedName>
</protein>
<dbReference type="OrthoDB" id="2454446at2"/>
<dbReference type="Proteomes" id="UP000031972">
    <property type="component" value="Unassembled WGS sequence"/>
</dbReference>
<reference evidence="1 2" key="1">
    <citation type="submission" date="2015-01" db="EMBL/GenBank/DDBJ databases">
        <title>Jeotgalibacillus campisalis genome sequencing.</title>
        <authorList>
            <person name="Goh K.M."/>
            <person name="Chan K.-G."/>
            <person name="Yaakop A.S."/>
            <person name="Ee R."/>
            <person name="Gan H.M."/>
            <person name="Chan C.S."/>
        </authorList>
    </citation>
    <scope>NUCLEOTIDE SEQUENCE [LARGE SCALE GENOMIC DNA]</scope>
    <source>
        <strain evidence="1 2">SF-57</strain>
    </source>
</reference>
<dbReference type="RefSeq" id="WP_084215551.1">
    <property type="nucleotide sequence ID" value="NZ_JXRR01000014.1"/>
</dbReference>
<sequence length="58" mass="6947">MKRKKVIDEVDELFMTYCKDCLVKKQLRIERGKTKAHRFCIQECTIGEKISRYGKHLT</sequence>
<proteinExistence type="predicted"/>
<dbReference type="EMBL" id="JXRR01000014">
    <property type="protein sequence ID" value="KIL48006.1"/>
    <property type="molecule type" value="Genomic_DNA"/>
</dbReference>
<keyword evidence="2" id="KW-1185">Reference proteome</keyword>
<dbReference type="PATRIC" id="fig|220754.4.peg.2189"/>
<evidence type="ECO:0000313" key="2">
    <source>
        <dbReference type="Proteomes" id="UP000031972"/>
    </source>
</evidence>
<evidence type="ECO:0000313" key="1">
    <source>
        <dbReference type="EMBL" id="KIL48006.1"/>
    </source>
</evidence>
<dbReference type="AlphaFoldDB" id="A0A0C2VUB9"/>
<name>A0A0C2VUB9_9BACL</name>
<evidence type="ECO:0008006" key="3">
    <source>
        <dbReference type="Google" id="ProtNLM"/>
    </source>
</evidence>
<accession>A0A0C2VUB9</accession>